<keyword evidence="2" id="KW-1133">Transmembrane helix</keyword>
<feature type="non-terminal residue" evidence="4">
    <location>
        <position position="1"/>
    </location>
</feature>
<dbReference type="InterPro" id="IPR009719">
    <property type="entry name" value="GIP1_N"/>
</dbReference>
<feature type="domain" description="GBF-interacting protein 1 N-terminal" evidence="3">
    <location>
        <begin position="75"/>
        <end position="118"/>
    </location>
</feature>
<evidence type="ECO:0000256" key="2">
    <source>
        <dbReference type="SAM" id="Phobius"/>
    </source>
</evidence>
<dbReference type="Proteomes" id="UP000287651">
    <property type="component" value="Unassembled WGS sequence"/>
</dbReference>
<dbReference type="Pfam" id="PF06972">
    <property type="entry name" value="GIP1_N"/>
    <property type="match status" value="1"/>
</dbReference>
<sequence length="150" mass="16489">YYREGYIYTAERSSKRVLAAERRYKTGAVPFSLSPCVGEEEEGEPGARRVRESEGNDNMSGAGGGGNRGSGAAPIPMGSRKLVQSLKEIVNCAEAEIYAMLRECNMDPNEAVHRLLSQGAPPRNSLLSLLFPFYLAGCYLILLFVPEIRR</sequence>
<keyword evidence="2" id="KW-0812">Transmembrane</keyword>
<dbReference type="SUPFAM" id="SSF46934">
    <property type="entry name" value="UBA-like"/>
    <property type="match status" value="1"/>
</dbReference>
<feature type="transmembrane region" description="Helical" evidence="2">
    <location>
        <begin position="126"/>
        <end position="145"/>
    </location>
</feature>
<evidence type="ECO:0000256" key="1">
    <source>
        <dbReference type="SAM" id="MobiDB-lite"/>
    </source>
</evidence>
<accession>A0A426XZF2</accession>
<dbReference type="EMBL" id="AMZH03016174">
    <property type="protein sequence ID" value="RRT44895.1"/>
    <property type="molecule type" value="Genomic_DNA"/>
</dbReference>
<feature type="region of interest" description="Disordered" evidence="1">
    <location>
        <begin position="36"/>
        <end position="74"/>
    </location>
</feature>
<proteinExistence type="predicted"/>
<evidence type="ECO:0000313" key="4">
    <source>
        <dbReference type="EMBL" id="RRT44895.1"/>
    </source>
</evidence>
<dbReference type="AlphaFoldDB" id="A0A426XZF2"/>
<comment type="caution">
    <text evidence="4">The sequence shown here is derived from an EMBL/GenBank/DDBJ whole genome shotgun (WGS) entry which is preliminary data.</text>
</comment>
<feature type="compositionally biased region" description="Basic and acidic residues" evidence="1">
    <location>
        <begin position="45"/>
        <end position="54"/>
    </location>
</feature>
<evidence type="ECO:0000313" key="5">
    <source>
        <dbReference type="Proteomes" id="UP000287651"/>
    </source>
</evidence>
<dbReference type="InterPro" id="IPR009060">
    <property type="entry name" value="UBA-like_sf"/>
</dbReference>
<gene>
    <name evidence="4" type="ORF">B296_00053679</name>
</gene>
<evidence type="ECO:0000259" key="3">
    <source>
        <dbReference type="Pfam" id="PF06972"/>
    </source>
</evidence>
<keyword evidence="2" id="KW-0472">Membrane</keyword>
<organism evidence="4 5">
    <name type="scientific">Ensete ventricosum</name>
    <name type="common">Abyssinian banana</name>
    <name type="synonym">Musa ensete</name>
    <dbReference type="NCBI Taxonomy" id="4639"/>
    <lineage>
        <taxon>Eukaryota</taxon>
        <taxon>Viridiplantae</taxon>
        <taxon>Streptophyta</taxon>
        <taxon>Embryophyta</taxon>
        <taxon>Tracheophyta</taxon>
        <taxon>Spermatophyta</taxon>
        <taxon>Magnoliopsida</taxon>
        <taxon>Liliopsida</taxon>
        <taxon>Zingiberales</taxon>
        <taxon>Musaceae</taxon>
        <taxon>Ensete</taxon>
    </lineage>
</organism>
<dbReference type="PANTHER" id="PTHR46445:SF3">
    <property type="entry name" value="RNA POLYMERASE II DEGRADATION FACTOR-LIKE PROTEIN (DUF1296)-RELATED"/>
    <property type="match status" value="1"/>
</dbReference>
<name>A0A426XZF2_ENSVE</name>
<protein>
    <recommendedName>
        <fullName evidence="3">GBF-interacting protein 1 N-terminal domain-containing protein</fullName>
    </recommendedName>
</protein>
<dbReference type="PANTHER" id="PTHR46445">
    <property type="entry name" value="RNA POLYMERASE II DEGRADATION FACTOR-LIKE PROTEIN (DUF1296)"/>
    <property type="match status" value="1"/>
</dbReference>
<reference evidence="4 5" key="1">
    <citation type="journal article" date="2014" name="Agronomy (Basel)">
        <title>A Draft Genome Sequence for Ensete ventricosum, the Drought-Tolerant Tree Against Hunger.</title>
        <authorList>
            <person name="Harrison J."/>
            <person name="Moore K.A."/>
            <person name="Paszkiewicz K."/>
            <person name="Jones T."/>
            <person name="Grant M."/>
            <person name="Ambacheew D."/>
            <person name="Muzemil S."/>
            <person name="Studholme D.J."/>
        </authorList>
    </citation>
    <scope>NUCLEOTIDE SEQUENCE [LARGE SCALE GENOMIC DNA]</scope>
</reference>